<protein>
    <submittedName>
        <fullName evidence="2">Glycosyl transferase</fullName>
    </submittedName>
</protein>
<dbReference type="AlphaFoldDB" id="A0A2U2AHD7"/>
<dbReference type="SUPFAM" id="SSF53448">
    <property type="entry name" value="Nucleotide-diphospho-sugar transferases"/>
    <property type="match status" value="1"/>
</dbReference>
<keyword evidence="1 2" id="KW-0808">Transferase</keyword>
<evidence type="ECO:0000313" key="3">
    <source>
        <dbReference type="Proteomes" id="UP000245020"/>
    </source>
</evidence>
<dbReference type="GO" id="GO:0000030">
    <property type="term" value="F:mannosyltransferase activity"/>
    <property type="evidence" value="ECO:0007669"/>
    <property type="project" value="TreeGrafter"/>
</dbReference>
<dbReference type="OrthoDB" id="9802987at2"/>
<dbReference type="EMBL" id="QEWQ01000001">
    <property type="protein sequence ID" value="PWD82050.1"/>
    <property type="molecule type" value="Genomic_DNA"/>
</dbReference>
<evidence type="ECO:0000313" key="2">
    <source>
        <dbReference type="EMBL" id="PWD82050.1"/>
    </source>
</evidence>
<proteinExistence type="predicted"/>
<gene>
    <name evidence="2" type="ORF">DC083_02375</name>
</gene>
<reference evidence="3" key="1">
    <citation type="submission" date="2018-05" db="EMBL/GenBank/DDBJ databases">
        <title>Ignatzschineria dubaiensis sp. nov., isolated from necrotic foot tissues of dromedaries (Camelus dromedarius) and associated maggots in Dubai, United Arab Emirates.</title>
        <authorList>
            <person name="Tsang C.C."/>
            <person name="Tang J.Y.M."/>
            <person name="Fong J.Y.H."/>
            <person name="Kinne J."/>
            <person name="Lee H.H."/>
            <person name="Joseph M."/>
            <person name="Jose S."/>
            <person name="Schuster R.K."/>
            <person name="Tang Y."/>
            <person name="Sivakumar S."/>
            <person name="Chen J.H.K."/>
            <person name="Teng J.L.L."/>
            <person name="Lau S.K.P."/>
            <person name="Wernery U."/>
            <person name="Woo P.C.Y."/>
        </authorList>
    </citation>
    <scope>NUCLEOTIDE SEQUENCE [LARGE SCALE GENOMIC DNA]</scope>
    <source>
        <strain evidence="3">KCTC 22644</strain>
    </source>
</reference>
<dbReference type="Pfam" id="PF04488">
    <property type="entry name" value="Gly_transf_sug"/>
    <property type="match status" value="1"/>
</dbReference>
<organism evidence="2 3">
    <name type="scientific">Ignatzschineria ureiclastica</name>
    <dbReference type="NCBI Taxonomy" id="472582"/>
    <lineage>
        <taxon>Bacteria</taxon>
        <taxon>Pseudomonadati</taxon>
        <taxon>Pseudomonadota</taxon>
        <taxon>Gammaproteobacteria</taxon>
        <taxon>Cardiobacteriales</taxon>
        <taxon>Ignatzschineriaceae</taxon>
        <taxon>Ignatzschineria</taxon>
    </lineage>
</organism>
<dbReference type="PANTHER" id="PTHR32385:SF15">
    <property type="entry name" value="INOSITOL PHOSPHOCERAMIDE MANNOSYLTRANSFERASE 1"/>
    <property type="match status" value="1"/>
</dbReference>
<name>A0A2U2AHD7_9GAMM</name>
<evidence type="ECO:0000256" key="1">
    <source>
        <dbReference type="ARBA" id="ARBA00022679"/>
    </source>
</evidence>
<dbReference type="InterPro" id="IPR051706">
    <property type="entry name" value="Glycosyltransferase_domain"/>
</dbReference>
<dbReference type="InterPro" id="IPR007577">
    <property type="entry name" value="GlycoTrfase_DXD_sugar-bd_CS"/>
</dbReference>
<keyword evidence="3" id="KW-1185">Reference proteome</keyword>
<accession>A0A2U2AHD7</accession>
<sequence length="263" mass="30676">MIPKKIHYVWVGNNPKSQLILNCIESWKTQLPDYELIEWGNESIKDIDIPYLHEAYEHKKWAFVSDVIRLYALYTQGGIYLDTDVEVRDSFNSFLEHDFFSGYELHNNIYSPIVTAVMGASPQNSIIKDLLDNYKCNSFITDKNRFNLLPNTARVTKYFEQKFKIAPPYDGETTLYLTENSIIYPYYFFCTPKKNKPNYSIHLFDGSWIPGFSRRDKITFAGYSIARFKRVANNEILDLGISDQIILIINVSKNKKFALIRNG</sequence>
<dbReference type="Proteomes" id="UP000245020">
    <property type="component" value="Unassembled WGS sequence"/>
</dbReference>
<dbReference type="GO" id="GO:0051999">
    <property type="term" value="P:mannosyl-inositol phosphorylceramide biosynthetic process"/>
    <property type="evidence" value="ECO:0007669"/>
    <property type="project" value="TreeGrafter"/>
</dbReference>
<dbReference type="PANTHER" id="PTHR32385">
    <property type="entry name" value="MANNOSYL PHOSPHORYLINOSITOL CERAMIDE SYNTHASE"/>
    <property type="match status" value="1"/>
</dbReference>
<dbReference type="Gene3D" id="3.90.550.20">
    <property type="match status" value="1"/>
</dbReference>
<dbReference type="GO" id="GO:0016020">
    <property type="term" value="C:membrane"/>
    <property type="evidence" value="ECO:0007669"/>
    <property type="project" value="GOC"/>
</dbReference>
<dbReference type="InterPro" id="IPR029044">
    <property type="entry name" value="Nucleotide-diphossugar_trans"/>
</dbReference>
<comment type="caution">
    <text evidence="2">The sequence shown here is derived from an EMBL/GenBank/DDBJ whole genome shotgun (WGS) entry which is preliminary data.</text>
</comment>